<accession>A0A178I121</accession>
<gene>
    <name evidence="14" type="ORF">A3840_04970</name>
</gene>
<dbReference type="PANTHER" id="PTHR43099:SF5">
    <property type="entry name" value="HLYC_CORC FAMILY TRANSPORTER"/>
    <property type="match status" value="1"/>
</dbReference>
<dbReference type="CDD" id="cd04590">
    <property type="entry name" value="CBS_pair_CorC_HlyC_assoc"/>
    <property type="match status" value="1"/>
</dbReference>
<dbReference type="Pfam" id="PF00571">
    <property type="entry name" value="CBS"/>
    <property type="match status" value="2"/>
</dbReference>
<protein>
    <submittedName>
        <fullName evidence="14">Hemolysin</fullName>
    </submittedName>
</protein>
<dbReference type="AlphaFoldDB" id="A0A178I121"/>
<dbReference type="SUPFAM" id="SSF54631">
    <property type="entry name" value="CBS-domain pair"/>
    <property type="match status" value="1"/>
</dbReference>
<name>A0A178I121_9HYPH</name>
<dbReference type="GO" id="GO:0050660">
    <property type="term" value="F:flavin adenine dinucleotide binding"/>
    <property type="evidence" value="ECO:0007669"/>
    <property type="project" value="InterPro"/>
</dbReference>
<dbReference type="SMART" id="SM01091">
    <property type="entry name" value="CorC_HlyC"/>
    <property type="match status" value="1"/>
</dbReference>
<dbReference type="PANTHER" id="PTHR43099">
    <property type="entry name" value="UPF0053 PROTEIN YRKA"/>
    <property type="match status" value="1"/>
</dbReference>
<dbReference type="Pfam" id="PF03471">
    <property type="entry name" value="CorC_HlyC"/>
    <property type="match status" value="1"/>
</dbReference>
<evidence type="ECO:0000313" key="15">
    <source>
        <dbReference type="Proteomes" id="UP000078389"/>
    </source>
</evidence>
<feature type="domain" description="CBS" evidence="12">
    <location>
        <begin position="227"/>
        <end position="286"/>
    </location>
</feature>
<evidence type="ECO:0000256" key="7">
    <source>
        <dbReference type="ARBA" id="ARBA00023122"/>
    </source>
</evidence>
<keyword evidence="15" id="KW-1185">Reference proteome</keyword>
<keyword evidence="7 9" id="KW-0129">CBS domain</keyword>
<dbReference type="Gene3D" id="3.10.580.10">
    <property type="entry name" value="CBS-domain"/>
    <property type="match status" value="1"/>
</dbReference>
<dbReference type="InterPro" id="IPR016169">
    <property type="entry name" value="FAD-bd_PCMH_sub2"/>
</dbReference>
<comment type="caution">
    <text evidence="14">The sequence shown here is derived from an EMBL/GenBank/DDBJ whole genome shotgun (WGS) entry which is preliminary data.</text>
</comment>
<dbReference type="InterPro" id="IPR046342">
    <property type="entry name" value="CBS_dom_sf"/>
</dbReference>
<keyword evidence="3" id="KW-1003">Cell membrane</keyword>
<feature type="transmembrane region" description="Helical" evidence="11">
    <location>
        <begin position="12"/>
        <end position="34"/>
    </location>
</feature>
<keyword evidence="8 10" id="KW-0472">Membrane</keyword>
<dbReference type="RefSeq" id="WP_067452817.1">
    <property type="nucleotide sequence ID" value="NZ_LVVY01000067.1"/>
</dbReference>
<dbReference type="OrthoDB" id="9805314at2"/>
<dbReference type="InterPro" id="IPR036318">
    <property type="entry name" value="FAD-bd_PCMH-like_sf"/>
</dbReference>
<dbReference type="SUPFAM" id="SSF56176">
    <property type="entry name" value="FAD-binding/transporter-associated domain-like"/>
    <property type="match status" value="1"/>
</dbReference>
<evidence type="ECO:0000256" key="10">
    <source>
        <dbReference type="PROSITE-ProRule" id="PRU01193"/>
    </source>
</evidence>
<evidence type="ECO:0000256" key="2">
    <source>
        <dbReference type="ARBA" id="ARBA00006446"/>
    </source>
</evidence>
<evidence type="ECO:0000259" key="13">
    <source>
        <dbReference type="PROSITE" id="PS51846"/>
    </source>
</evidence>
<organism evidence="14 15">
    <name type="scientific">Devosia elaeis</name>
    <dbReference type="NCBI Taxonomy" id="1770058"/>
    <lineage>
        <taxon>Bacteria</taxon>
        <taxon>Pseudomonadati</taxon>
        <taxon>Pseudomonadota</taxon>
        <taxon>Alphaproteobacteria</taxon>
        <taxon>Hyphomicrobiales</taxon>
        <taxon>Devosiaceae</taxon>
        <taxon>Devosia</taxon>
    </lineage>
</organism>
<comment type="similarity">
    <text evidence="2">Belongs to the UPF0053 family. Hemolysin C subfamily.</text>
</comment>
<evidence type="ECO:0000256" key="6">
    <source>
        <dbReference type="ARBA" id="ARBA00022989"/>
    </source>
</evidence>
<evidence type="ECO:0000256" key="9">
    <source>
        <dbReference type="PROSITE-ProRule" id="PRU00703"/>
    </source>
</evidence>
<feature type="transmembrane region" description="Helical" evidence="11">
    <location>
        <begin position="108"/>
        <end position="129"/>
    </location>
</feature>
<comment type="subcellular location">
    <subcellularLocation>
        <location evidence="1">Cell membrane</location>
        <topology evidence="1">Multi-pass membrane protein</topology>
    </subcellularLocation>
</comment>
<evidence type="ECO:0000256" key="5">
    <source>
        <dbReference type="ARBA" id="ARBA00022737"/>
    </source>
</evidence>
<evidence type="ECO:0000259" key="12">
    <source>
        <dbReference type="PROSITE" id="PS51371"/>
    </source>
</evidence>
<evidence type="ECO:0000256" key="11">
    <source>
        <dbReference type="SAM" id="Phobius"/>
    </source>
</evidence>
<keyword evidence="5" id="KW-0677">Repeat</keyword>
<dbReference type="Pfam" id="PF01595">
    <property type="entry name" value="CNNM"/>
    <property type="match status" value="1"/>
</dbReference>
<evidence type="ECO:0000256" key="8">
    <source>
        <dbReference type="ARBA" id="ARBA00023136"/>
    </source>
</evidence>
<dbReference type="SMART" id="SM00116">
    <property type="entry name" value="CBS"/>
    <property type="match status" value="2"/>
</dbReference>
<evidence type="ECO:0000256" key="1">
    <source>
        <dbReference type="ARBA" id="ARBA00004651"/>
    </source>
</evidence>
<dbReference type="Gene3D" id="3.30.465.10">
    <property type="match status" value="1"/>
</dbReference>
<dbReference type="InterPro" id="IPR005170">
    <property type="entry name" value="Transptr-assoc_dom"/>
</dbReference>
<evidence type="ECO:0000313" key="14">
    <source>
        <dbReference type="EMBL" id="OAM78689.1"/>
    </source>
</evidence>
<sequence>MAVNVWDVVGIGAVLLLVLANGFFVAAEFSLVAVRRSRVTQLVQDGAANARPLQKAVESLDSHLAATQLGITLSSLALGWVGEPALAHLIEPLLVQLMGQYAEMASHVTAVIIAFVLITMLHIVVGELAPKSLALQRSEGTALAIVRPLNWFLIVFRPAITVLNGMGNMLLRALGLRPTSGEEGVHSPEEIKLLVAESYRAGIVEAGQHEAVARVFDIGNHKVASIMTPRHEIDWIDITADDAEIRAALRQSRHRQLVVAEGRVDEPVGVVSKKDLLEQLLAGGDIDVRGALKEPLYVLDTSPVFAVLERFKAEPVRIALVVDEYGQTEGIVTQSDLLNALAGDLADEDDPAEQIAETDGVLHVGGGYPVAELLARLGIEDGPRNYQTAAGLVLNQFRRLPRAGESFPFHGFRIEVVALDRHRVASIAIRPEGAGEHQE</sequence>
<dbReference type="InterPro" id="IPR051676">
    <property type="entry name" value="UPF0053_domain"/>
</dbReference>
<dbReference type="PROSITE" id="PS51371">
    <property type="entry name" value="CBS"/>
    <property type="match status" value="2"/>
</dbReference>
<proteinExistence type="inferred from homology"/>
<reference evidence="14 15" key="1">
    <citation type="submission" date="2016-03" db="EMBL/GenBank/DDBJ databases">
        <title>Genome sequencing of Devosia sp. S37.</title>
        <authorList>
            <person name="Mohd Nor M."/>
        </authorList>
    </citation>
    <scope>NUCLEOTIDE SEQUENCE [LARGE SCALE GENOMIC DNA]</scope>
    <source>
        <strain evidence="14 15">S37</strain>
    </source>
</reference>
<evidence type="ECO:0000256" key="4">
    <source>
        <dbReference type="ARBA" id="ARBA00022692"/>
    </source>
</evidence>
<feature type="domain" description="CBS" evidence="12">
    <location>
        <begin position="291"/>
        <end position="348"/>
    </location>
</feature>
<keyword evidence="6 10" id="KW-1133">Transmembrane helix</keyword>
<dbReference type="InterPro" id="IPR000644">
    <property type="entry name" value="CBS_dom"/>
</dbReference>
<dbReference type="EMBL" id="LVVY01000067">
    <property type="protein sequence ID" value="OAM78689.1"/>
    <property type="molecule type" value="Genomic_DNA"/>
</dbReference>
<feature type="domain" description="CNNM transmembrane" evidence="13">
    <location>
        <begin position="3"/>
        <end position="208"/>
    </location>
</feature>
<dbReference type="Proteomes" id="UP000078389">
    <property type="component" value="Unassembled WGS sequence"/>
</dbReference>
<dbReference type="InterPro" id="IPR044751">
    <property type="entry name" value="Ion_transp-like_CBS"/>
</dbReference>
<dbReference type="InterPro" id="IPR002550">
    <property type="entry name" value="CNNM"/>
</dbReference>
<dbReference type="PROSITE" id="PS51846">
    <property type="entry name" value="CNNM"/>
    <property type="match status" value="1"/>
</dbReference>
<keyword evidence="4 10" id="KW-0812">Transmembrane</keyword>
<dbReference type="STRING" id="1770058.A3840_04970"/>
<evidence type="ECO:0000256" key="3">
    <source>
        <dbReference type="ARBA" id="ARBA00022475"/>
    </source>
</evidence>
<dbReference type="GO" id="GO:0005886">
    <property type="term" value="C:plasma membrane"/>
    <property type="evidence" value="ECO:0007669"/>
    <property type="project" value="UniProtKB-SubCell"/>
</dbReference>